<dbReference type="InterPro" id="IPR018656">
    <property type="entry name" value="DUF2087"/>
</dbReference>
<evidence type="ECO:0000256" key="1">
    <source>
        <dbReference type="ARBA" id="ARBA00023015"/>
    </source>
</evidence>
<dbReference type="InterPro" id="IPR051081">
    <property type="entry name" value="HTH_MetalResp_TranReg"/>
</dbReference>
<dbReference type="InterPro" id="IPR036388">
    <property type="entry name" value="WH-like_DNA-bd_sf"/>
</dbReference>
<evidence type="ECO:0000256" key="2">
    <source>
        <dbReference type="ARBA" id="ARBA00023125"/>
    </source>
</evidence>
<protein>
    <recommendedName>
        <fullName evidence="4">HTH arsR-type domain-containing protein</fullName>
    </recommendedName>
</protein>
<keyword evidence="2" id="KW-0238">DNA-binding</keyword>
<evidence type="ECO:0000313" key="5">
    <source>
        <dbReference type="EMBL" id="MBB6097298.1"/>
    </source>
</evidence>
<keyword evidence="6" id="KW-1185">Reference proteome</keyword>
<dbReference type="InterPro" id="IPR036390">
    <property type="entry name" value="WH_DNA-bd_sf"/>
</dbReference>
<gene>
    <name evidence="5" type="ORF">HNR42_000712</name>
</gene>
<dbReference type="Gene3D" id="1.10.10.10">
    <property type="entry name" value="Winged helix-like DNA-binding domain superfamily/Winged helix DNA-binding domain"/>
    <property type="match status" value="1"/>
</dbReference>
<dbReference type="PANTHER" id="PTHR33154:SF18">
    <property type="entry name" value="ARSENICAL RESISTANCE OPERON REPRESSOR"/>
    <property type="match status" value="1"/>
</dbReference>
<evidence type="ECO:0000259" key="4">
    <source>
        <dbReference type="PROSITE" id="PS50987"/>
    </source>
</evidence>
<dbReference type="AlphaFoldDB" id="A0A841HZ84"/>
<dbReference type="Pfam" id="PF01022">
    <property type="entry name" value="HTH_5"/>
    <property type="match status" value="1"/>
</dbReference>
<keyword evidence="1" id="KW-0805">Transcription regulation</keyword>
<sequence length="202" mass="22445">MFRNVSRSPNPSPPLEDSALLEVLKALADPGRLRIIGLLAHGPSSVEGLAAELELSLSTTSHHLSRLSGAGLVEARARGHYSMYSLVPGPLEDAARRLLDPGSLAHVRRESDQDLFERKVLERFTDAAGRITAFPRPRRKFLVLLRHVQKAFEPGRRYSEREVNDTLLRFNDDTATLRRGLIEHGLMLRAGGGGDYWLPPQP</sequence>
<dbReference type="SUPFAM" id="SSF46785">
    <property type="entry name" value="Winged helix' DNA-binding domain"/>
    <property type="match status" value="1"/>
</dbReference>
<dbReference type="EMBL" id="JACHHG010000002">
    <property type="protein sequence ID" value="MBB6097298.1"/>
    <property type="molecule type" value="Genomic_DNA"/>
</dbReference>
<dbReference type="Proteomes" id="UP000569951">
    <property type="component" value="Unassembled WGS sequence"/>
</dbReference>
<dbReference type="SMART" id="SM00418">
    <property type="entry name" value="HTH_ARSR"/>
    <property type="match status" value="1"/>
</dbReference>
<dbReference type="PANTHER" id="PTHR33154">
    <property type="entry name" value="TRANSCRIPTIONAL REGULATOR, ARSR FAMILY"/>
    <property type="match status" value="1"/>
</dbReference>
<accession>A0A841HZ84</accession>
<dbReference type="PRINTS" id="PR00778">
    <property type="entry name" value="HTHARSR"/>
</dbReference>
<comment type="caution">
    <text evidence="5">The sequence shown here is derived from an EMBL/GenBank/DDBJ whole genome shotgun (WGS) entry which is preliminary data.</text>
</comment>
<keyword evidence="3" id="KW-0804">Transcription</keyword>
<dbReference type="CDD" id="cd00090">
    <property type="entry name" value="HTH_ARSR"/>
    <property type="match status" value="1"/>
</dbReference>
<proteinExistence type="predicted"/>
<dbReference type="InterPro" id="IPR001845">
    <property type="entry name" value="HTH_ArsR_DNA-bd_dom"/>
</dbReference>
<dbReference type="InterPro" id="IPR011991">
    <property type="entry name" value="ArsR-like_HTH"/>
</dbReference>
<organism evidence="5 6">
    <name type="scientific">Deinobacterium chartae</name>
    <dbReference type="NCBI Taxonomy" id="521158"/>
    <lineage>
        <taxon>Bacteria</taxon>
        <taxon>Thermotogati</taxon>
        <taxon>Deinococcota</taxon>
        <taxon>Deinococci</taxon>
        <taxon>Deinococcales</taxon>
        <taxon>Deinococcaceae</taxon>
        <taxon>Deinobacterium</taxon>
    </lineage>
</organism>
<evidence type="ECO:0000256" key="3">
    <source>
        <dbReference type="ARBA" id="ARBA00023163"/>
    </source>
</evidence>
<dbReference type="PROSITE" id="PS50987">
    <property type="entry name" value="HTH_ARSR_2"/>
    <property type="match status" value="1"/>
</dbReference>
<name>A0A841HZ84_9DEIO</name>
<reference evidence="5 6" key="1">
    <citation type="submission" date="2020-08" db="EMBL/GenBank/DDBJ databases">
        <title>Genomic Encyclopedia of Type Strains, Phase IV (KMG-IV): sequencing the most valuable type-strain genomes for metagenomic binning, comparative biology and taxonomic classification.</title>
        <authorList>
            <person name="Goeker M."/>
        </authorList>
    </citation>
    <scope>NUCLEOTIDE SEQUENCE [LARGE SCALE GENOMIC DNA]</scope>
    <source>
        <strain evidence="5 6">DSM 21458</strain>
    </source>
</reference>
<dbReference type="GO" id="GO:0003677">
    <property type="term" value="F:DNA binding"/>
    <property type="evidence" value="ECO:0007669"/>
    <property type="project" value="UniProtKB-KW"/>
</dbReference>
<evidence type="ECO:0000313" key="6">
    <source>
        <dbReference type="Proteomes" id="UP000569951"/>
    </source>
</evidence>
<dbReference type="GO" id="GO:0003700">
    <property type="term" value="F:DNA-binding transcription factor activity"/>
    <property type="evidence" value="ECO:0007669"/>
    <property type="project" value="InterPro"/>
</dbReference>
<dbReference type="RefSeq" id="WP_183984558.1">
    <property type="nucleotide sequence ID" value="NZ_JACHHG010000002.1"/>
</dbReference>
<feature type="domain" description="HTH arsR-type" evidence="4">
    <location>
        <begin position="12"/>
        <end position="106"/>
    </location>
</feature>
<dbReference type="NCBIfam" id="NF033788">
    <property type="entry name" value="HTH_metalloreg"/>
    <property type="match status" value="1"/>
</dbReference>
<dbReference type="Pfam" id="PF09860">
    <property type="entry name" value="DUF2087"/>
    <property type="match status" value="1"/>
</dbReference>